<evidence type="ECO:0000313" key="5">
    <source>
        <dbReference type="Proteomes" id="UP000199570"/>
    </source>
</evidence>
<evidence type="ECO:0000259" key="2">
    <source>
        <dbReference type="Pfam" id="PF06791"/>
    </source>
</evidence>
<dbReference type="Proteomes" id="UP000199570">
    <property type="component" value="Unassembled WGS sequence"/>
</dbReference>
<dbReference type="InterPro" id="IPR006431">
    <property type="entry name" value="Phage_tape_meas_C"/>
</dbReference>
<evidence type="ECO:0000256" key="1">
    <source>
        <dbReference type="SAM" id="Coils"/>
    </source>
</evidence>
<dbReference type="Pfam" id="PF09718">
    <property type="entry name" value="Tape_meas_lam_C"/>
    <property type="match status" value="1"/>
</dbReference>
<feature type="domain" description="Bacteriophage tail tape measure N-terminal" evidence="2">
    <location>
        <begin position="72"/>
        <end position="274"/>
    </location>
</feature>
<dbReference type="InterPro" id="IPR009628">
    <property type="entry name" value="Phage_tape_measure_N"/>
</dbReference>
<evidence type="ECO:0000259" key="3">
    <source>
        <dbReference type="Pfam" id="PF09718"/>
    </source>
</evidence>
<name>A0A1H1FI31_9PSED</name>
<dbReference type="Pfam" id="PF06791">
    <property type="entry name" value="TMP_2"/>
    <property type="match status" value="1"/>
</dbReference>
<organism evidence="4 5">
    <name type="scientific">Pseudomonas moorei</name>
    <dbReference type="NCBI Taxonomy" id="395599"/>
    <lineage>
        <taxon>Bacteria</taxon>
        <taxon>Pseudomonadati</taxon>
        <taxon>Pseudomonadota</taxon>
        <taxon>Gammaproteobacteria</taxon>
        <taxon>Pseudomonadales</taxon>
        <taxon>Pseudomonadaceae</taxon>
        <taxon>Pseudomonas</taxon>
    </lineage>
</organism>
<keyword evidence="1" id="KW-0175">Coiled coil</keyword>
<accession>A0A1H1FI31</accession>
<keyword evidence="5" id="KW-1185">Reference proteome</keyword>
<dbReference type="NCBIfam" id="TIGR01541">
    <property type="entry name" value="tape_meas_lam_C"/>
    <property type="match status" value="1"/>
</dbReference>
<dbReference type="EMBL" id="FNKJ01000003">
    <property type="protein sequence ID" value="SDR00389.1"/>
    <property type="molecule type" value="Genomic_DNA"/>
</dbReference>
<feature type="domain" description="Bacteriophage tail tape measure C-terminal" evidence="3">
    <location>
        <begin position="695"/>
        <end position="769"/>
    </location>
</feature>
<dbReference type="OrthoDB" id="79849at2"/>
<dbReference type="RefSeq" id="WP_090322330.1">
    <property type="nucleotide sequence ID" value="NZ_FNKJ01000003.1"/>
</dbReference>
<dbReference type="AlphaFoldDB" id="A0A1H1FI31"/>
<sequence length="922" mass="95689">MTQDIASLGIKVETGEVAKASTELDGLAQAGAKAEKATEGLTGQSKQAGASIKAMAAETKAAEAATAKLGKQTAAVGVSAAQTAAALRGVPAQLTDIVTSLQGGQAPLTVLLQQGGQLKDMFGGVGPAAKALGGYVAGLINPFTLAAAAAAGLGLAYYKGSQEATAYNAALILTGNAAGTSADQLGSLATQISSTIGTTGAAAEVLAQLAGSSKIAGESFGVVATAALEMQSATGKAIEETVAEFASIGKDPVAAAKTLNEQYGFLTASVYSQIVALKEQGDTIGAAKLLTDTYADTIKTRTADITANLSIWERAWKGVASETRKTLDAFNDIGRAEDAAKKIADLSQQVAYAKSAVAADPSDTDAKKKLENSQLELKFLTQQRDTQAALAAAKGLYVERQKASVNAQDKLNAGLTATASNQEKLRDRLKEIDALAKDSAAGDGGRVYTPAELNQLRDAAKKQFADKPGGSKAVNLTGYNDAQNAIKDLQATYSNSEKELEAQQKAGLITQQNYLDQRTALIRAEREEVTQAYETEISALEAVKDKSSTTGEQRIQLDQKIADARTNMVKAQKDADSQLEVLATNEEGRVKKQALAIKTYTDALQQQAVTLRQQGDREAASLGMGDRQRGLNNQLNGIDDKANAQRIDLANQYGDGSRGMSLDEYNAKLKAVAQSQQELRDITVESYDKMTVAQGDWTSGASSAWQNYLESTRDVSGQTKSLFTNAFSSMEDAVAQFALTGKLSFSDFAKSVLADMARIAARQAGSSALSGLFGLATTAAQSYFGGSSGSTQAGYTGSDYANWIKTQQAKGGAWSGGVQMFAKGGAFSDSVVSSPTAFGMANGKTGVMGEAGPEAIVPLARDSQGRLGVRGGANSSTVNVSVTVDASDGGGTMPDPARLAEAIKVVTRQEIALARRNGGQLA</sequence>
<reference evidence="5" key="1">
    <citation type="submission" date="2016-10" db="EMBL/GenBank/DDBJ databases">
        <authorList>
            <person name="Varghese N."/>
            <person name="Submissions S."/>
        </authorList>
    </citation>
    <scope>NUCLEOTIDE SEQUENCE [LARGE SCALE GENOMIC DNA]</scope>
    <source>
        <strain evidence="5">BS3775</strain>
    </source>
</reference>
<protein>
    <submittedName>
        <fullName evidence="4">Phage tail tape measure protein, lambda family</fullName>
    </submittedName>
</protein>
<proteinExistence type="predicted"/>
<evidence type="ECO:0000313" key="4">
    <source>
        <dbReference type="EMBL" id="SDR00389.1"/>
    </source>
</evidence>
<feature type="coiled-coil region" evidence="1">
    <location>
        <begin position="479"/>
        <end position="506"/>
    </location>
</feature>
<gene>
    <name evidence="4" type="ORF">SAMN04490195_2709</name>
</gene>